<dbReference type="CDD" id="cd01038">
    <property type="entry name" value="Endonuclease_DUF559"/>
    <property type="match status" value="1"/>
</dbReference>
<comment type="caution">
    <text evidence="3">The sequence shown here is derived from an EMBL/GenBank/DDBJ whole genome shotgun (WGS) entry which is preliminary data.</text>
</comment>
<dbReference type="RefSeq" id="WP_115841495.1">
    <property type="nucleotide sequence ID" value="NZ_CP183976.1"/>
</dbReference>
<dbReference type="Proteomes" id="UP000256829">
    <property type="component" value="Unassembled WGS sequence"/>
</dbReference>
<evidence type="ECO:0000259" key="2">
    <source>
        <dbReference type="Pfam" id="PF04480"/>
    </source>
</evidence>
<proteinExistence type="predicted"/>
<evidence type="ECO:0000313" key="4">
    <source>
        <dbReference type="Proteomes" id="UP000256829"/>
    </source>
</evidence>
<dbReference type="InterPro" id="IPR007569">
    <property type="entry name" value="DUF559"/>
</dbReference>
<name>A0A3D8VHX0_9GAMM</name>
<keyword evidence="3" id="KW-0378">Hydrolase</keyword>
<reference evidence="3 4" key="1">
    <citation type="submission" date="2018-08" db="EMBL/GenBank/DDBJ databases">
        <title>Lysobacter soli KCTC 22011, whole genome shotgun sequence.</title>
        <authorList>
            <person name="Zhang X."/>
            <person name="Feng G."/>
            <person name="Zhu H."/>
        </authorList>
    </citation>
    <scope>NUCLEOTIDE SEQUENCE [LARGE SCALE GENOMIC DNA]</scope>
    <source>
        <strain evidence="3 4">KCTC 22011</strain>
    </source>
</reference>
<accession>A0A3D8VHX0</accession>
<gene>
    <name evidence="3" type="ORF">DX912_04605</name>
</gene>
<dbReference type="EMBL" id="QTJR01000002">
    <property type="protein sequence ID" value="RDY68984.1"/>
    <property type="molecule type" value="Genomic_DNA"/>
</dbReference>
<dbReference type="PANTHER" id="PTHR38590">
    <property type="entry name" value="BLL0828 PROTEIN"/>
    <property type="match status" value="1"/>
</dbReference>
<feature type="domain" description="DUF559" evidence="2">
    <location>
        <begin position="11"/>
        <end position="114"/>
    </location>
</feature>
<dbReference type="InterPro" id="IPR047216">
    <property type="entry name" value="Endonuclease_DUF559_bact"/>
</dbReference>
<evidence type="ECO:0000256" key="1">
    <source>
        <dbReference type="SAM" id="MobiDB-lite"/>
    </source>
</evidence>
<protein>
    <submittedName>
        <fullName evidence="3">Endonuclease domain-containing protein</fullName>
    </submittedName>
</protein>
<dbReference type="Gene3D" id="3.40.960.10">
    <property type="entry name" value="VSR Endonuclease"/>
    <property type="match status" value="1"/>
</dbReference>
<dbReference type="PANTHER" id="PTHR38590:SF1">
    <property type="entry name" value="BLL0828 PROTEIN"/>
    <property type="match status" value="1"/>
</dbReference>
<dbReference type="SUPFAM" id="SSF52980">
    <property type="entry name" value="Restriction endonuclease-like"/>
    <property type="match status" value="1"/>
</dbReference>
<dbReference type="GO" id="GO:0004519">
    <property type="term" value="F:endonuclease activity"/>
    <property type="evidence" value="ECO:0007669"/>
    <property type="project" value="UniProtKB-KW"/>
</dbReference>
<sequence length="137" mass="15279">MSSKPPLPTRTHAHAKRLRGGMTDSERVLWQRLRASQLGGFKFRRQRPVPPYIVDFYCERARLAVEVDGSQHTAVSDAARDAFLHSRGIAILRFASNEVLQQLDAVIEAIWNHLDTPTLTPTPLPEGEGLQAKADPS</sequence>
<evidence type="ECO:0000313" key="3">
    <source>
        <dbReference type="EMBL" id="RDY68984.1"/>
    </source>
</evidence>
<dbReference type="AlphaFoldDB" id="A0A3D8VHX0"/>
<organism evidence="3 4">
    <name type="scientific">Lysobacter soli</name>
    <dbReference type="NCBI Taxonomy" id="453783"/>
    <lineage>
        <taxon>Bacteria</taxon>
        <taxon>Pseudomonadati</taxon>
        <taxon>Pseudomonadota</taxon>
        <taxon>Gammaproteobacteria</taxon>
        <taxon>Lysobacterales</taxon>
        <taxon>Lysobacteraceae</taxon>
        <taxon>Lysobacter</taxon>
    </lineage>
</organism>
<keyword evidence="3" id="KW-0540">Nuclease</keyword>
<feature type="region of interest" description="Disordered" evidence="1">
    <location>
        <begin position="118"/>
        <end position="137"/>
    </location>
</feature>
<dbReference type="InterPro" id="IPR011335">
    <property type="entry name" value="Restrct_endonuc-II-like"/>
</dbReference>
<keyword evidence="3" id="KW-0255">Endonuclease</keyword>
<keyword evidence="4" id="KW-1185">Reference proteome</keyword>
<dbReference type="Pfam" id="PF04480">
    <property type="entry name" value="DUF559"/>
    <property type="match status" value="1"/>
</dbReference>